<name>A0AAV4MMT4_CAEEX</name>
<organism evidence="1 2">
    <name type="scientific">Caerostris extrusa</name>
    <name type="common">Bark spider</name>
    <name type="synonym">Caerostris bankana</name>
    <dbReference type="NCBI Taxonomy" id="172846"/>
    <lineage>
        <taxon>Eukaryota</taxon>
        <taxon>Metazoa</taxon>
        <taxon>Ecdysozoa</taxon>
        <taxon>Arthropoda</taxon>
        <taxon>Chelicerata</taxon>
        <taxon>Arachnida</taxon>
        <taxon>Araneae</taxon>
        <taxon>Araneomorphae</taxon>
        <taxon>Entelegynae</taxon>
        <taxon>Araneoidea</taxon>
        <taxon>Araneidae</taxon>
        <taxon>Caerostris</taxon>
    </lineage>
</organism>
<dbReference type="Proteomes" id="UP001054945">
    <property type="component" value="Unassembled WGS sequence"/>
</dbReference>
<comment type="caution">
    <text evidence="1">The sequence shown here is derived from an EMBL/GenBank/DDBJ whole genome shotgun (WGS) entry which is preliminary data.</text>
</comment>
<dbReference type="EMBL" id="BPLR01019819">
    <property type="protein sequence ID" value="GIX72089.1"/>
    <property type="molecule type" value="Genomic_DNA"/>
</dbReference>
<keyword evidence="2" id="KW-1185">Reference proteome</keyword>
<protein>
    <submittedName>
        <fullName evidence="1">Uncharacterized protein</fullName>
    </submittedName>
</protein>
<sequence>MLTFIDSVHWICHQNKWIPQHFYFLSISGNVKDYVIHIPTSSLSELTCSNMQTNRTVRNHVFDDYKVYSDTHVEVAESAHLTSYLAHEFLQKKA</sequence>
<dbReference type="AlphaFoldDB" id="A0AAV4MMT4"/>
<proteinExistence type="predicted"/>
<accession>A0AAV4MMT4</accession>
<evidence type="ECO:0000313" key="2">
    <source>
        <dbReference type="Proteomes" id="UP001054945"/>
    </source>
</evidence>
<gene>
    <name evidence="1" type="ORF">CEXT_90521</name>
</gene>
<evidence type="ECO:0000313" key="1">
    <source>
        <dbReference type="EMBL" id="GIX72089.1"/>
    </source>
</evidence>
<reference evidence="1 2" key="1">
    <citation type="submission" date="2021-06" db="EMBL/GenBank/DDBJ databases">
        <title>Caerostris extrusa draft genome.</title>
        <authorList>
            <person name="Kono N."/>
            <person name="Arakawa K."/>
        </authorList>
    </citation>
    <scope>NUCLEOTIDE SEQUENCE [LARGE SCALE GENOMIC DNA]</scope>
</reference>